<feature type="compositionally biased region" description="Basic and acidic residues" evidence="1">
    <location>
        <begin position="200"/>
        <end position="212"/>
    </location>
</feature>
<evidence type="ECO:0000313" key="7">
    <source>
        <dbReference type="EMBL" id="TIC66081.1"/>
    </source>
</evidence>
<evidence type="ECO:0000313" key="10">
    <source>
        <dbReference type="Proteomes" id="UP000307169"/>
    </source>
</evidence>
<dbReference type="EMBL" id="SPRO01000032">
    <property type="protein sequence ID" value="TIC28959.1"/>
    <property type="molecule type" value="Genomic_DNA"/>
</dbReference>
<accession>A0A4T0Q4R7</accession>
<evidence type="ECO:0000313" key="8">
    <source>
        <dbReference type="Proteomes" id="UP000305362"/>
    </source>
</evidence>
<dbReference type="EMBL" id="SPRH01000035">
    <property type="protein sequence ID" value="TIB98762.1"/>
    <property type="molecule type" value="Genomic_DNA"/>
</dbReference>
<gene>
    <name evidence="6" type="ORF">E3Q01_02186</name>
    <name evidence="5" type="ORF">E3Q02_02371</name>
    <name evidence="7" type="ORF">E3Q03_02301</name>
    <name evidence="4" type="ORF">E3Q10_02845</name>
    <name evidence="3" type="ORF">E3Q17_02865</name>
    <name evidence="2" type="ORF">E3Q22_02992</name>
</gene>
<dbReference type="Proteomes" id="UP000305647">
    <property type="component" value="Unassembled WGS sequence"/>
</dbReference>
<evidence type="ECO:0000313" key="5">
    <source>
        <dbReference type="EMBL" id="TIC64943.1"/>
    </source>
</evidence>
<reference evidence="8 9" key="1">
    <citation type="submission" date="2019-03" db="EMBL/GenBank/DDBJ databases">
        <title>Sequencing 25 genomes of Wallemia mellicola.</title>
        <authorList>
            <person name="Gostincar C."/>
        </authorList>
    </citation>
    <scope>NUCLEOTIDE SEQUENCE [LARGE SCALE GENOMIC DNA]</scope>
    <source>
        <strain evidence="3 10">EXF-1262</strain>
        <strain evidence="5 11">EXF-1274</strain>
        <strain evidence="7 8">EXF-1277</strain>
        <strain evidence="2 12">EXF-6152</strain>
        <strain evidence="6 13">EXF-757</strain>
        <strain evidence="4 9">EXF-8738</strain>
    </source>
</reference>
<dbReference type="Proteomes" id="UP000309601">
    <property type="component" value="Unassembled WGS sequence"/>
</dbReference>
<dbReference type="Proteomes" id="UP000307169">
    <property type="component" value="Unassembled WGS sequence"/>
</dbReference>
<evidence type="ECO:0000313" key="11">
    <source>
        <dbReference type="Proteomes" id="UP000309601"/>
    </source>
</evidence>
<dbReference type="EMBL" id="SPRW01000024">
    <property type="protein sequence ID" value="TIC64943.1"/>
    <property type="molecule type" value="Genomic_DNA"/>
</dbReference>
<dbReference type="PANTHER" id="PTHR10476">
    <property type="entry name" value="CHARGED MULTIVESICULAR BODY PROTEIN"/>
    <property type="match status" value="1"/>
</dbReference>
<dbReference type="OrthoDB" id="2329734at2759"/>
<feature type="region of interest" description="Disordered" evidence="1">
    <location>
        <begin position="178"/>
        <end position="220"/>
    </location>
</feature>
<dbReference type="EMBL" id="SPRV01000022">
    <property type="protein sequence ID" value="TIC66081.1"/>
    <property type="molecule type" value="Genomic_DNA"/>
</dbReference>
<dbReference type="Proteomes" id="UP000310685">
    <property type="component" value="Unassembled WGS sequence"/>
</dbReference>
<evidence type="ECO:0000313" key="12">
    <source>
        <dbReference type="Proteomes" id="UP000310685"/>
    </source>
</evidence>
<evidence type="ECO:0000313" key="2">
    <source>
        <dbReference type="EMBL" id="TIB77584.1"/>
    </source>
</evidence>
<dbReference type="EMBL" id="SPRC01000033">
    <property type="protein sequence ID" value="TIB77584.1"/>
    <property type="molecule type" value="Genomic_DNA"/>
</dbReference>
<comment type="caution">
    <text evidence="6">The sequence shown here is derived from an EMBL/GenBank/DDBJ whole genome shotgun (WGS) entry which is preliminary data.</text>
</comment>
<dbReference type="InterPro" id="IPR005024">
    <property type="entry name" value="Snf7_fam"/>
</dbReference>
<dbReference type="Proteomes" id="UP000305362">
    <property type="component" value="Unassembled WGS sequence"/>
</dbReference>
<evidence type="ECO:0000313" key="9">
    <source>
        <dbReference type="Proteomes" id="UP000305647"/>
    </source>
</evidence>
<evidence type="ECO:0000313" key="6">
    <source>
        <dbReference type="EMBL" id="TIC65339.1"/>
    </source>
</evidence>
<dbReference type="Gene3D" id="6.10.140.1230">
    <property type="match status" value="1"/>
</dbReference>
<name>A0A4T0Q4R7_9BASI</name>
<dbReference type="Proteomes" id="UP000310708">
    <property type="component" value="Unassembled WGS sequence"/>
</dbReference>
<dbReference type="EMBL" id="SPRX01000024">
    <property type="protein sequence ID" value="TIC65339.1"/>
    <property type="molecule type" value="Genomic_DNA"/>
</dbReference>
<proteinExistence type="predicted"/>
<protein>
    <submittedName>
        <fullName evidence="6">Vacuolar sorting protein VPS24</fullName>
    </submittedName>
</protein>
<evidence type="ECO:0000313" key="13">
    <source>
        <dbReference type="Proteomes" id="UP000310708"/>
    </source>
</evidence>
<evidence type="ECO:0000256" key="1">
    <source>
        <dbReference type="SAM" id="MobiDB-lite"/>
    </source>
</evidence>
<evidence type="ECO:0000313" key="4">
    <source>
        <dbReference type="EMBL" id="TIC28959.1"/>
    </source>
</evidence>
<sequence>MLKSLNTFIFGLTPEERVRKWQANLRKESRLLDREIRQLDQATNKTKSSLKQLAKRDDRKSCRILAKEIARSNKQKERLLSSKVTLNSISMQLSSQLSTMKVTGSLQKSTEIMKLSSSLIKLPQLSSTMSQMSQEMMKAGIMDEMLQETMDAHDEEEGLNEEADEEVDKVLMEITGGKLDQIGSMADKELPEIEEPQAEEQNHDEELERMQKQLDGLLRG</sequence>
<organism evidence="6 13">
    <name type="scientific">Wallemia mellicola</name>
    <dbReference type="NCBI Taxonomy" id="1708541"/>
    <lineage>
        <taxon>Eukaryota</taxon>
        <taxon>Fungi</taxon>
        <taxon>Dikarya</taxon>
        <taxon>Basidiomycota</taxon>
        <taxon>Wallemiomycotina</taxon>
        <taxon>Wallemiomycetes</taxon>
        <taxon>Wallemiales</taxon>
        <taxon>Wallemiaceae</taxon>
        <taxon>Wallemia</taxon>
    </lineage>
</organism>
<dbReference type="Pfam" id="PF03357">
    <property type="entry name" value="Snf7"/>
    <property type="match status" value="1"/>
</dbReference>
<dbReference type="GO" id="GO:0007034">
    <property type="term" value="P:vacuolar transport"/>
    <property type="evidence" value="ECO:0007669"/>
    <property type="project" value="InterPro"/>
</dbReference>
<evidence type="ECO:0000313" key="3">
    <source>
        <dbReference type="EMBL" id="TIB98762.1"/>
    </source>
</evidence>
<dbReference type="AlphaFoldDB" id="A0A4T0Q4R7"/>